<dbReference type="PROSITE" id="PS50879">
    <property type="entry name" value="RNASE_H_1"/>
    <property type="match status" value="1"/>
</dbReference>
<dbReference type="OrthoDB" id="245563at2759"/>
<dbReference type="SUPFAM" id="SSF53098">
    <property type="entry name" value="Ribonuclease H-like"/>
    <property type="match status" value="1"/>
</dbReference>
<evidence type="ECO:0000256" key="1">
    <source>
        <dbReference type="ARBA" id="ARBA00000077"/>
    </source>
</evidence>
<evidence type="ECO:0000256" key="7">
    <source>
        <dbReference type="ARBA" id="ARBA00022801"/>
    </source>
</evidence>
<dbReference type="PANTHER" id="PTHR10642">
    <property type="entry name" value="RIBONUCLEASE H1"/>
    <property type="match status" value="1"/>
</dbReference>
<dbReference type="EC" id="3.1.26.4" evidence="3"/>
<evidence type="ECO:0000256" key="3">
    <source>
        <dbReference type="ARBA" id="ARBA00012180"/>
    </source>
</evidence>
<protein>
    <recommendedName>
        <fullName evidence="3">ribonuclease H</fullName>
        <ecNumber evidence="3">3.1.26.4</ecNumber>
    </recommendedName>
</protein>
<keyword evidence="10" id="KW-1185">Reference proteome</keyword>
<comment type="catalytic activity">
    <reaction evidence="1">
        <text>Endonucleolytic cleavage to 5'-phosphomonoester.</text>
        <dbReference type="EC" id="3.1.26.4"/>
    </reaction>
</comment>
<dbReference type="EMBL" id="MCGN01000001">
    <property type="protein sequence ID" value="ORZ02650.1"/>
    <property type="molecule type" value="Genomic_DNA"/>
</dbReference>
<keyword evidence="6" id="KW-0255">Endonuclease</keyword>
<organism evidence="9 10">
    <name type="scientific">Syncephalastrum racemosum</name>
    <name type="common">Filamentous fungus</name>
    <dbReference type="NCBI Taxonomy" id="13706"/>
    <lineage>
        <taxon>Eukaryota</taxon>
        <taxon>Fungi</taxon>
        <taxon>Fungi incertae sedis</taxon>
        <taxon>Mucoromycota</taxon>
        <taxon>Mucoromycotina</taxon>
        <taxon>Mucoromycetes</taxon>
        <taxon>Mucorales</taxon>
        <taxon>Syncephalastraceae</taxon>
        <taxon>Syncephalastrum</taxon>
    </lineage>
</organism>
<dbReference type="GO" id="GO:0046872">
    <property type="term" value="F:metal ion binding"/>
    <property type="evidence" value="ECO:0007669"/>
    <property type="project" value="UniProtKB-KW"/>
</dbReference>
<dbReference type="Proteomes" id="UP000242180">
    <property type="component" value="Unassembled WGS sequence"/>
</dbReference>
<reference evidence="9 10" key="1">
    <citation type="submission" date="2016-07" db="EMBL/GenBank/DDBJ databases">
        <title>Pervasive Adenine N6-methylation of Active Genes in Fungi.</title>
        <authorList>
            <consortium name="DOE Joint Genome Institute"/>
            <person name="Mondo S.J."/>
            <person name="Dannebaum R.O."/>
            <person name="Kuo R.C."/>
            <person name="Labutti K."/>
            <person name="Haridas S."/>
            <person name="Kuo A."/>
            <person name="Salamov A."/>
            <person name="Ahrendt S.R."/>
            <person name="Lipzen A."/>
            <person name="Sullivan W."/>
            <person name="Andreopoulos W.B."/>
            <person name="Clum A."/>
            <person name="Lindquist E."/>
            <person name="Daum C."/>
            <person name="Ramamoorthy G.K."/>
            <person name="Gryganskyi A."/>
            <person name="Culley D."/>
            <person name="Magnuson J.K."/>
            <person name="James T.Y."/>
            <person name="O'Malley M.A."/>
            <person name="Stajich J.E."/>
            <person name="Spatafora J.W."/>
            <person name="Visel A."/>
            <person name="Grigoriev I.V."/>
        </authorList>
    </citation>
    <scope>NUCLEOTIDE SEQUENCE [LARGE SCALE GENOMIC DNA]</scope>
    <source>
        <strain evidence="9 10">NRRL 2496</strain>
    </source>
</reference>
<dbReference type="InParanoid" id="A0A1X2HSU7"/>
<dbReference type="InterPro" id="IPR050092">
    <property type="entry name" value="RNase_H"/>
</dbReference>
<evidence type="ECO:0000256" key="2">
    <source>
        <dbReference type="ARBA" id="ARBA00005300"/>
    </source>
</evidence>
<gene>
    <name evidence="9" type="ORF">BCR43DRAFT_559535</name>
</gene>
<evidence type="ECO:0000259" key="8">
    <source>
        <dbReference type="PROSITE" id="PS50879"/>
    </source>
</evidence>
<dbReference type="InterPro" id="IPR012337">
    <property type="entry name" value="RNaseH-like_sf"/>
</dbReference>
<dbReference type="STRING" id="13706.A0A1X2HSU7"/>
<keyword evidence="4" id="KW-0540">Nuclease</keyword>
<dbReference type="GO" id="GO:0004523">
    <property type="term" value="F:RNA-DNA hybrid ribonuclease activity"/>
    <property type="evidence" value="ECO:0007669"/>
    <property type="project" value="UniProtKB-EC"/>
</dbReference>
<comment type="caution">
    <text evidence="9">The sequence shown here is derived from an EMBL/GenBank/DDBJ whole genome shotgun (WGS) entry which is preliminary data.</text>
</comment>
<dbReference type="Pfam" id="PF00075">
    <property type="entry name" value="RNase_H"/>
    <property type="match status" value="1"/>
</dbReference>
<comment type="similarity">
    <text evidence="2">Belongs to the RNase H family.</text>
</comment>
<dbReference type="GO" id="GO:0043137">
    <property type="term" value="P:DNA replication, removal of RNA primer"/>
    <property type="evidence" value="ECO:0007669"/>
    <property type="project" value="TreeGrafter"/>
</dbReference>
<dbReference type="PANTHER" id="PTHR10642:SF26">
    <property type="entry name" value="RIBONUCLEASE H1"/>
    <property type="match status" value="1"/>
</dbReference>
<feature type="domain" description="RNase H type-1" evidence="8">
    <location>
        <begin position="84"/>
        <end position="211"/>
    </location>
</feature>
<accession>A0A1X2HSU7</accession>
<proteinExistence type="inferred from homology"/>
<evidence type="ECO:0000313" key="9">
    <source>
        <dbReference type="EMBL" id="ORZ02650.1"/>
    </source>
</evidence>
<keyword evidence="5" id="KW-0479">Metal-binding</keyword>
<dbReference type="InterPro" id="IPR002156">
    <property type="entry name" value="RNaseH_domain"/>
</dbReference>
<dbReference type="GO" id="GO:0003676">
    <property type="term" value="F:nucleic acid binding"/>
    <property type="evidence" value="ECO:0007669"/>
    <property type="project" value="InterPro"/>
</dbReference>
<sequence>MFSQKIGHATHPANSTETRCRTRAGAQITHMSPHLPASVPKVISYPYFCNLSSDAMAINHGKSRQKKRRYLRKFFEMIVEPYCATFDHMIFTDGSYRHHIGAGGAGIFFALKDPRNCSIALPTAKSTCDVEAMAIIHALNMCDPKASVAICTDSQNVIQAVKSGYAANKCIQSLQDVITQRPGYTELVKVPAHGGLLGNAMADKLAREGSRR</sequence>
<evidence type="ECO:0000313" key="10">
    <source>
        <dbReference type="Proteomes" id="UP000242180"/>
    </source>
</evidence>
<dbReference type="Gene3D" id="3.30.420.10">
    <property type="entry name" value="Ribonuclease H-like superfamily/Ribonuclease H"/>
    <property type="match status" value="1"/>
</dbReference>
<evidence type="ECO:0000256" key="6">
    <source>
        <dbReference type="ARBA" id="ARBA00022759"/>
    </source>
</evidence>
<evidence type="ECO:0000256" key="5">
    <source>
        <dbReference type="ARBA" id="ARBA00022723"/>
    </source>
</evidence>
<dbReference type="InterPro" id="IPR036397">
    <property type="entry name" value="RNaseH_sf"/>
</dbReference>
<name>A0A1X2HSU7_SYNRA</name>
<keyword evidence="7" id="KW-0378">Hydrolase</keyword>
<evidence type="ECO:0000256" key="4">
    <source>
        <dbReference type="ARBA" id="ARBA00022722"/>
    </source>
</evidence>
<dbReference type="AlphaFoldDB" id="A0A1X2HSU7"/>